<name>A0A7Y3RMI3_9PROT</name>
<protein>
    <submittedName>
        <fullName evidence="2">GNAT family N-acetyltransferase</fullName>
    </submittedName>
</protein>
<dbReference type="InterPro" id="IPR016181">
    <property type="entry name" value="Acyl_CoA_acyltransferase"/>
</dbReference>
<dbReference type="RefSeq" id="WP_173199631.1">
    <property type="nucleotide sequence ID" value="NZ_JABFCX010000003.1"/>
</dbReference>
<organism evidence="2 3">
    <name type="scientific">Parvularcula mediterranea</name>
    <dbReference type="NCBI Taxonomy" id="2732508"/>
    <lineage>
        <taxon>Bacteria</taxon>
        <taxon>Pseudomonadati</taxon>
        <taxon>Pseudomonadota</taxon>
        <taxon>Alphaproteobacteria</taxon>
        <taxon>Parvularculales</taxon>
        <taxon>Parvularculaceae</taxon>
        <taxon>Parvularcula</taxon>
    </lineage>
</organism>
<dbReference type="SUPFAM" id="SSF55729">
    <property type="entry name" value="Acyl-CoA N-acyltransferases (Nat)"/>
    <property type="match status" value="1"/>
</dbReference>
<dbReference type="GO" id="GO:0016747">
    <property type="term" value="F:acyltransferase activity, transferring groups other than amino-acyl groups"/>
    <property type="evidence" value="ECO:0007669"/>
    <property type="project" value="InterPro"/>
</dbReference>
<dbReference type="Pfam" id="PF13302">
    <property type="entry name" value="Acetyltransf_3"/>
    <property type="match status" value="1"/>
</dbReference>
<evidence type="ECO:0000259" key="1">
    <source>
        <dbReference type="Pfam" id="PF13302"/>
    </source>
</evidence>
<feature type="domain" description="N-acetyltransferase" evidence="1">
    <location>
        <begin position="9"/>
        <end position="136"/>
    </location>
</feature>
<accession>A0A7Y3RMI3</accession>
<evidence type="ECO:0000313" key="2">
    <source>
        <dbReference type="EMBL" id="NNU16814.1"/>
    </source>
</evidence>
<keyword evidence="3" id="KW-1185">Reference proteome</keyword>
<sequence>MPSDITFARLTEVPLATLSEHLNDPRLAEHMPLLTPGWDEERTRDWVEGKEEAWARDGLGHWAFLFGDRYVGWGGFEKEEGWDFALVLRPEDFGLGLPIASKAIAFARKDPRISTLIFRLATTRRARRALERLGARYAGEGQLMGATFLTYHLDVS</sequence>
<proteinExistence type="predicted"/>
<evidence type="ECO:0000313" key="3">
    <source>
        <dbReference type="Proteomes" id="UP000536835"/>
    </source>
</evidence>
<dbReference type="Gene3D" id="3.40.630.30">
    <property type="match status" value="1"/>
</dbReference>
<dbReference type="EMBL" id="JABFCX010000003">
    <property type="protein sequence ID" value="NNU16814.1"/>
    <property type="molecule type" value="Genomic_DNA"/>
</dbReference>
<gene>
    <name evidence="2" type="ORF">HK107_10840</name>
</gene>
<keyword evidence="2" id="KW-0808">Transferase</keyword>
<dbReference type="InterPro" id="IPR000182">
    <property type="entry name" value="GNAT_dom"/>
</dbReference>
<dbReference type="AlphaFoldDB" id="A0A7Y3RMI3"/>
<reference evidence="2 3" key="1">
    <citation type="submission" date="2020-05" db="EMBL/GenBank/DDBJ databases">
        <title>Parvularcula mediterraneae sp. nov., isolated from polypropylene straw from shallow seawater of the seashore of Laganas in Zakynthos island, Greece.</title>
        <authorList>
            <person name="Szabo I."/>
            <person name="Al-Omari J."/>
            <person name="Rado J."/>
            <person name="Szerdahelyi G.S."/>
        </authorList>
    </citation>
    <scope>NUCLEOTIDE SEQUENCE [LARGE SCALE GENOMIC DNA]</scope>
    <source>
        <strain evidence="2 3">ZS-1/3</strain>
    </source>
</reference>
<dbReference type="Proteomes" id="UP000536835">
    <property type="component" value="Unassembled WGS sequence"/>
</dbReference>
<comment type="caution">
    <text evidence="2">The sequence shown here is derived from an EMBL/GenBank/DDBJ whole genome shotgun (WGS) entry which is preliminary data.</text>
</comment>